<comment type="caution">
    <text evidence="2">The sequence shown here is derived from an EMBL/GenBank/DDBJ whole genome shotgun (WGS) entry which is preliminary data.</text>
</comment>
<protein>
    <submittedName>
        <fullName evidence="2">Uncharacterized protein</fullName>
    </submittedName>
</protein>
<keyword evidence="1" id="KW-1133">Transmembrane helix</keyword>
<dbReference type="EMBL" id="JBHLZP010000342">
    <property type="protein sequence ID" value="MFB9837095.1"/>
    <property type="molecule type" value="Genomic_DNA"/>
</dbReference>
<name>A0ABV5YPX6_9ACTN</name>
<keyword evidence="1" id="KW-0472">Membrane</keyword>
<feature type="transmembrane region" description="Helical" evidence="1">
    <location>
        <begin position="50"/>
        <end position="71"/>
    </location>
</feature>
<proteinExistence type="predicted"/>
<dbReference type="Proteomes" id="UP001589627">
    <property type="component" value="Unassembled WGS sequence"/>
</dbReference>
<accession>A0ABV5YPX6</accession>
<evidence type="ECO:0000313" key="2">
    <source>
        <dbReference type="EMBL" id="MFB9837095.1"/>
    </source>
</evidence>
<reference evidence="2 3" key="1">
    <citation type="submission" date="2024-09" db="EMBL/GenBank/DDBJ databases">
        <authorList>
            <person name="Sun Q."/>
            <person name="Mori K."/>
        </authorList>
    </citation>
    <scope>NUCLEOTIDE SEQUENCE [LARGE SCALE GENOMIC DNA]</scope>
    <source>
        <strain evidence="2 3">TBRC 0563</strain>
    </source>
</reference>
<dbReference type="RefSeq" id="WP_378209876.1">
    <property type="nucleotide sequence ID" value="NZ_JBHLZP010000342.1"/>
</dbReference>
<gene>
    <name evidence="2" type="ORF">ACFFNX_33480</name>
</gene>
<evidence type="ECO:0000313" key="3">
    <source>
        <dbReference type="Proteomes" id="UP001589627"/>
    </source>
</evidence>
<organism evidence="2 3">
    <name type="scientific">Actinoallomurus acaciae</name>
    <dbReference type="NCBI Taxonomy" id="502577"/>
    <lineage>
        <taxon>Bacteria</taxon>
        <taxon>Bacillati</taxon>
        <taxon>Actinomycetota</taxon>
        <taxon>Actinomycetes</taxon>
        <taxon>Streptosporangiales</taxon>
        <taxon>Thermomonosporaceae</taxon>
        <taxon>Actinoallomurus</taxon>
    </lineage>
</organism>
<keyword evidence="1" id="KW-0812">Transmembrane</keyword>
<keyword evidence="3" id="KW-1185">Reference proteome</keyword>
<sequence length="370" mass="38501">MNDLDLVRTMRADAPIPSQQRLDTGRERLLAAIDSPSAARRTARAGRRLGGVRGMLLAGGVAVVAAGVAVATQVGGSPITLHSSPAAESAKYADPLVERAAFGWLPDGLHANGYVADHQHEKFFQTTAQGGRRGATVTLTAYERGKEPFLGYLPGGVPARRIPARSVNGHHAYWVFEPDPSGQSSFQLRWQYAPGSWADLQADGLRGDRAELTRTAYRIAAAATFGSGRPIAMPLHVGGVPGGLSPDRTVLNNGAYGQVGAIVGYDAGGPSSSLGISVTKSDGTIGTGVADKPGAPIKGNPRPNTKLRGYPAYQAPGLLYVYGVNGFDVQIDASGAVLAKVNKAGGIAGLFSRLTVLGTDQANWTTNPIN</sequence>
<evidence type="ECO:0000256" key="1">
    <source>
        <dbReference type="SAM" id="Phobius"/>
    </source>
</evidence>